<evidence type="ECO:0000259" key="4">
    <source>
        <dbReference type="PROSITE" id="PS51084"/>
    </source>
</evidence>
<evidence type="ECO:0000256" key="2">
    <source>
        <dbReference type="PROSITE-ProRule" id="PRU00464"/>
    </source>
</evidence>
<reference evidence="5" key="1">
    <citation type="submission" date="2023-03" db="EMBL/GenBank/DDBJ databases">
        <title>Actinorhabdospora filicis NBRC 111898.</title>
        <authorList>
            <person name="Ichikawa N."/>
            <person name="Sato H."/>
            <person name="Tonouchi N."/>
        </authorList>
    </citation>
    <scope>NUCLEOTIDE SEQUENCE</scope>
    <source>
        <strain evidence="5">NBRC 111898</strain>
    </source>
</reference>
<feature type="domain" description="HIT" evidence="4">
    <location>
        <begin position="73"/>
        <end position="179"/>
    </location>
</feature>
<keyword evidence="6" id="KW-1185">Reference proteome</keyword>
<dbReference type="GO" id="GO:0009117">
    <property type="term" value="P:nucleotide metabolic process"/>
    <property type="evidence" value="ECO:0007669"/>
    <property type="project" value="TreeGrafter"/>
</dbReference>
<feature type="active site" description="Tele-AMP-histidine intermediate" evidence="1">
    <location>
        <position position="168"/>
    </location>
</feature>
<dbReference type="Gene3D" id="3.30.428.10">
    <property type="entry name" value="HIT-like"/>
    <property type="match status" value="1"/>
</dbReference>
<accession>A0A9W6SMT5</accession>
<dbReference type="EMBL" id="BSTX01000003">
    <property type="protein sequence ID" value="GLZ79799.1"/>
    <property type="molecule type" value="Genomic_DNA"/>
</dbReference>
<name>A0A9W6SMT5_9ACTN</name>
<dbReference type="InterPro" id="IPR001310">
    <property type="entry name" value="Histidine_triad_HIT"/>
</dbReference>
<organism evidence="5 6">
    <name type="scientific">Actinorhabdospora filicis</name>
    <dbReference type="NCBI Taxonomy" id="1785913"/>
    <lineage>
        <taxon>Bacteria</taxon>
        <taxon>Bacillati</taxon>
        <taxon>Actinomycetota</taxon>
        <taxon>Actinomycetes</taxon>
        <taxon>Micromonosporales</taxon>
        <taxon>Micromonosporaceae</taxon>
        <taxon>Actinorhabdospora</taxon>
    </lineage>
</organism>
<comment type="caution">
    <text evidence="5">The sequence shown here is derived from an EMBL/GenBank/DDBJ whole genome shotgun (WGS) entry which is preliminary data.</text>
</comment>
<dbReference type="GO" id="GO:0003824">
    <property type="term" value="F:catalytic activity"/>
    <property type="evidence" value="ECO:0007669"/>
    <property type="project" value="InterPro"/>
</dbReference>
<dbReference type="InterPro" id="IPR036265">
    <property type="entry name" value="HIT-like_sf"/>
</dbReference>
<dbReference type="InterPro" id="IPR011146">
    <property type="entry name" value="HIT-like"/>
</dbReference>
<dbReference type="AlphaFoldDB" id="A0A9W6SMT5"/>
<dbReference type="PROSITE" id="PS51084">
    <property type="entry name" value="HIT_2"/>
    <property type="match status" value="1"/>
</dbReference>
<protein>
    <recommendedName>
        <fullName evidence="4">HIT domain-containing protein</fullName>
    </recommendedName>
</protein>
<gene>
    <name evidence="5" type="ORF">Afil01_46060</name>
</gene>
<sequence>MREVTGGRTRRISHRRARSGVERDDLGGVAPTALRTQNHPMTAELPGVPTPPPAKVPMDLAAYETRVRTGGCFICPIATGEERTHEVVYEDDDHIAFLGAYPTLLGHTLVCPKEHLTRVVADFTPAAYLAMQAVVHRVARAVETVVGAERMYVLSLGSMQGNAHVHWHLSPLPPGVPYREQQHHALMTENGILAWDRERAAALGAQIRDALGG</sequence>
<dbReference type="Pfam" id="PF01230">
    <property type="entry name" value="HIT"/>
    <property type="match status" value="1"/>
</dbReference>
<evidence type="ECO:0000313" key="5">
    <source>
        <dbReference type="EMBL" id="GLZ79799.1"/>
    </source>
</evidence>
<dbReference type="SUPFAM" id="SSF54197">
    <property type="entry name" value="HIT-like"/>
    <property type="match status" value="1"/>
</dbReference>
<dbReference type="PANTHER" id="PTHR46648">
    <property type="entry name" value="HIT FAMILY PROTEIN 1"/>
    <property type="match status" value="1"/>
</dbReference>
<feature type="short sequence motif" description="Histidine triad motif" evidence="2">
    <location>
        <begin position="164"/>
        <end position="168"/>
    </location>
</feature>
<feature type="compositionally biased region" description="Basic residues" evidence="3">
    <location>
        <begin position="8"/>
        <end position="18"/>
    </location>
</feature>
<proteinExistence type="predicted"/>
<dbReference type="PANTHER" id="PTHR46648:SF1">
    <property type="entry name" value="ADENOSINE 5'-MONOPHOSPHORAMIDASE HNT1"/>
    <property type="match status" value="1"/>
</dbReference>
<dbReference type="Proteomes" id="UP001165079">
    <property type="component" value="Unassembled WGS sequence"/>
</dbReference>
<evidence type="ECO:0000256" key="3">
    <source>
        <dbReference type="SAM" id="MobiDB-lite"/>
    </source>
</evidence>
<evidence type="ECO:0000256" key="1">
    <source>
        <dbReference type="PIRSR" id="PIRSR601310-1"/>
    </source>
</evidence>
<feature type="region of interest" description="Disordered" evidence="3">
    <location>
        <begin position="1"/>
        <end position="27"/>
    </location>
</feature>
<evidence type="ECO:0000313" key="6">
    <source>
        <dbReference type="Proteomes" id="UP001165079"/>
    </source>
</evidence>